<dbReference type="Proteomes" id="UP000095280">
    <property type="component" value="Unplaced"/>
</dbReference>
<reference evidence="11" key="1">
    <citation type="submission" date="2016-11" db="UniProtKB">
        <authorList>
            <consortium name="WormBaseParasite"/>
        </authorList>
    </citation>
    <scope>IDENTIFICATION</scope>
</reference>
<organism evidence="10 11">
    <name type="scientific">Macrostomum lignano</name>
    <dbReference type="NCBI Taxonomy" id="282301"/>
    <lineage>
        <taxon>Eukaryota</taxon>
        <taxon>Metazoa</taxon>
        <taxon>Spiralia</taxon>
        <taxon>Lophotrochozoa</taxon>
        <taxon>Platyhelminthes</taxon>
        <taxon>Rhabditophora</taxon>
        <taxon>Macrostomorpha</taxon>
        <taxon>Macrostomida</taxon>
        <taxon>Macrostomidae</taxon>
        <taxon>Macrostomum</taxon>
    </lineage>
</organism>
<keyword evidence="4" id="KW-0966">Cell projection</keyword>
<evidence type="ECO:0000256" key="1">
    <source>
        <dbReference type="ARBA" id="ARBA00004430"/>
    </source>
</evidence>
<comment type="subcellular location">
    <subcellularLocation>
        <location evidence="1">Cytoplasm</location>
        <location evidence="1">Cytoskeleton</location>
        <location evidence="1">Cilium axoneme</location>
    </subcellularLocation>
</comment>
<evidence type="ECO:0000256" key="5">
    <source>
        <dbReference type="ARBA" id="ARBA00029468"/>
    </source>
</evidence>
<evidence type="ECO:0000256" key="3">
    <source>
        <dbReference type="ARBA" id="ARBA00023212"/>
    </source>
</evidence>
<comment type="similarity">
    <text evidence="5">Belongs to the CFAP91 family.</text>
</comment>
<dbReference type="WBParaSite" id="maker-uti_cns_0014642-snap-gene-0.2-mRNA-1">
    <property type="protein sequence ID" value="maker-uti_cns_0014642-snap-gene-0.2-mRNA-1"/>
    <property type="gene ID" value="maker-uti_cns_0014642-snap-gene-0.2"/>
</dbReference>
<protein>
    <recommendedName>
        <fullName evidence="6">Cilia- and flagella-associated protein 91</fullName>
    </recommendedName>
</protein>
<feature type="region of interest" description="Disordered" evidence="8">
    <location>
        <begin position="1"/>
        <end position="59"/>
    </location>
</feature>
<accession>A0A1I8IQ60</accession>
<evidence type="ECO:0000256" key="4">
    <source>
        <dbReference type="ARBA" id="ARBA00023273"/>
    </source>
</evidence>
<evidence type="ECO:0000256" key="6">
    <source>
        <dbReference type="ARBA" id="ARBA00029555"/>
    </source>
</evidence>
<evidence type="ECO:0000256" key="8">
    <source>
        <dbReference type="SAM" id="MobiDB-lite"/>
    </source>
</evidence>
<feature type="region of interest" description="Disordered" evidence="8">
    <location>
        <begin position="192"/>
        <end position="221"/>
    </location>
</feature>
<feature type="compositionally biased region" description="Low complexity" evidence="8">
    <location>
        <begin position="977"/>
        <end position="997"/>
    </location>
</feature>
<keyword evidence="7" id="KW-0175">Coiled coil</keyword>
<dbReference type="PANTHER" id="PTHR22455:SF10">
    <property type="entry name" value="CILIA- AND FLAGELLA-ASSOCIATED PROTEIN 91"/>
    <property type="match status" value="1"/>
</dbReference>
<keyword evidence="3" id="KW-0206">Cytoskeleton</keyword>
<dbReference type="InterPro" id="IPR032840">
    <property type="entry name" value="CFAP91_dom"/>
</dbReference>
<feature type="domain" description="CFAP91" evidence="9">
    <location>
        <begin position="425"/>
        <end position="547"/>
    </location>
</feature>
<dbReference type="Pfam" id="PF14738">
    <property type="entry name" value="CFAP91"/>
    <property type="match status" value="1"/>
</dbReference>
<keyword evidence="2" id="KW-0963">Cytoplasm</keyword>
<dbReference type="AlphaFoldDB" id="A0A1I8IQ60"/>
<evidence type="ECO:0000313" key="11">
    <source>
        <dbReference type="WBParaSite" id="maker-uti_cns_0014642-snap-gene-0.2-mRNA-1"/>
    </source>
</evidence>
<dbReference type="InterPro" id="IPR026720">
    <property type="entry name" value="CFAP91"/>
</dbReference>
<name>A0A1I8IQ60_9PLAT</name>
<evidence type="ECO:0000256" key="2">
    <source>
        <dbReference type="ARBA" id="ARBA00022490"/>
    </source>
</evidence>
<dbReference type="PANTHER" id="PTHR22455">
    <property type="entry name" value="CILIA- AND FLAGELLA-ASSOCIATED PROTEIN 91"/>
    <property type="match status" value="1"/>
</dbReference>
<feature type="compositionally biased region" description="Low complexity" evidence="8">
    <location>
        <begin position="950"/>
        <end position="969"/>
    </location>
</feature>
<evidence type="ECO:0000259" key="9">
    <source>
        <dbReference type="Pfam" id="PF14738"/>
    </source>
</evidence>
<feature type="compositionally biased region" description="Polar residues" evidence="8">
    <location>
        <begin position="1"/>
        <end position="12"/>
    </location>
</feature>
<feature type="compositionally biased region" description="Basic residues" evidence="8">
    <location>
        <begin position="195"/>
        <end position="211"/>
    </location>
</feature>
<feature type="coiled-coil region" evidence="7">
    <location>
        <begin position="499"/>
        <end position="549"/>
    </location>
</feature>
<keyword evidence="10" id="KW-1185">Reference proteome</keyword>
<dbReference type="GO" id="GO:0005930">
    <property type="term" value="C:axoneme"/>
    <property type="evidence" value="ECO:0007669"/>
    <property type="project" value="UniProtKB-SubCell"/>
</dbReference>
<proteinExistence type="inferred from homology"/>
<evidence type="ECO:0000313" key="10">
    <source>
        <dbReference type="Proteomes" id="UP000095280"/>
    </source>
</evidence>
<evidence type="ECO:0000256" key="7">
    <source>
        <dbReference type="SAM" id="Coils"/>
    </source>
</evidence>
<sequence length="997" mass="113020">TTPSPNQSSTLPTDLKHDFLAAQKPQSAQRLPGPSDRQRHLGGRQRAIGNGHHQPSDHRIHEVVRAAPGAITRRQAGGAQPEAKPGATKSLQQFLGERSGLATGVGEAADQVQVQFDRAAAAGAAEALIDNEDKTAGAGAIKVAQQGVARGRISHGNQMTGGGIVRGQQLDGRICPADEGALALVQVEQAGRPSLNRRRRHQAERRLGKRRTGQDGGQGRLRTGQIRAGQWTAVRVQVLLIQVGNNKGFAKRRSHAVNEARPFDYLYDPVHTTSSVRDHARATFQAYTSSQRLQRVPVQGSMFSDLRHYPRLQLRISQHDPVPKFVNRQWKGYADQARDALIRYKKFNYDPSVEIPARHYQDAHVTGKNRALFFRRPIIPFMQGVPPDVVLATTRPEAYMDGGVFFEDDPQRRPETPAVRSVACQTVFRDGETQTEPYTPEYVVRPGEQPEVLTLATLSWRRGLPAGLAEVEMIERARFKRQWEASLPPLSDVSQLERRQRMMEEMERYEWAQREEEIEKLQAARLEVLKRLLRQRQENQEDLLKKRKAVEGRLERRDIVRDYADPGSQSFAPLTRVGVFLDRGSEQYVVRNRYLTTYDGLCELENSLPAFVTQPRIKAPKPAKVTSDGFVKRQYRRENELAEFHDEQLKRKKQPAELTPALPKPSVLAKYTKQVKAGKDAEAKKPLRFLQKIEKPVPRPPTPTVPEPAEEEEERELSVIFLQQLIRGRAVQSMMFEGKEKRRELIKELRSTHALQRQEQLAKKEERLATLALQRQRRLHQHREWTVEEVLGDVEGQSLGNVADFLTKELVRLQEERRVHAFAMLAERQRRIREAEESGRRQVEERRRREEDEIFKQLVKVQQETVDTYLQDVILSSNERAADDLARREVTQLAATLNDIAYETESRRGQLESEEMTAELVHQFLIPERLQQQQRRFLLAAHREIHESSDAVIASASEASAAAPTDSDSLPPPQTSAEAALQTEAANETAAEAAADE</sequence>
<feature type="region of interest" description="Disordered" evidence="8">
    <location>
        <begin position="950"/>
        <end position="997"/>
    </location>
</feature>